<dbReference type="PANTHER" id="PTHR48098:SF6">
    <property type="entry name" value="FERRI-BACILLIBACTIN ESTERASE BESA"/>
    <property type="match status" value="1"/>
</dbReference>
<dbReference type="STRING" id="1811193.A0O21_04640"/>
<dbReference type="Pfam" id="PF00756">
    <property type="entry name" value="Esterase"/>
    <property type="match status" value="1"/>
</dbReference>
<dbReference type="Proteomes" id="UP000077317">
    <property type="component" value="Chromosome"/>
</dbReference>
<protein>
    <submittedName>
        <fullName evidence="1">Carbohydrate esterase</fullName>
    </submittedName>
</protein>
<dbReference type="RefSeq" id="WP_067062031.1">
    <property type="nucleotide sequence ID" value="NZ_CP014699.1"/>
</dbReference>
<dbReference type="EMBL" id="CP014699">
    <property type="protein sequence ID" value="AND79367.1"/>
    <property type="molecule type" value="Genomic_DNA"/>
</dbReference>
<dbReference type="SUPFAM" id="SSF53474">
    <property type="entry name" value="alpha/beta-Hydrolases"/>
    <property type="match status" value="1"/>
</dbReference>
<reference evidence="2" key="2">
    <citation type="submission" date="2016-03" db="EMBL/GenBank/DDBJ databases">
        <title>Streptococcus antelopensis sp. nov., isolated from the feces of the Tibetan antelope (Pantholops hodgsonii) in Hoh Xil National Nature Reserve, Qinghai, China.</title>
        <authorList>
            <person name="Bai X."/>
        </authorList>
    </citation>
    <scope>NUCLEOTIDE SEQUENCE [LARGE SCALE GENOMIC DNA]</scope>
    <source>
        <strain evidence="2">TA 26</strain>
    </source>
</reference>
<keyword evidence="2" id="KW-1185">Reference proteome</keyword>
<accession>A0A172Q7G5</accession>
<dbReference type="InterPro" id="IPR050583">
    <property type="entry name" value="Mycobacterial_A85_antigen"/>
</dbReference>
<dbReference type="PANTHER" id="PTHR48098">
    <property type="entry name" value="ENTEROCHELIN ESTERASE-RELATED"/>
    <property type="match status" value="1"/>
</dbReference>
<organism evidence="1 2">
    <name type="scientific">Streptococcus pantholopis</name>
    <dbReference type="NCBI Taxonomy" id="1811193"/>
    <lineage>
        <taxon>Bacteria</taxon>
        <taxon>Bacillati</taxon>
        <taxon>Bacillota</taxon>
        <taxon>Bacilli</taxon>
        <taxon>Lactobacillales</taxon>
        <taxon>Streptococcaceae</taxon>
        <taxon>Streptococcus</taxon>
    </lineage>
</organism>
<dbReference type="Gene3D" id="3.40.50.1820">
    <property type="entry name" value="alpha/beta hydrolase"/>
    <property type="match status" value="1"/>
</dbReference>
<gene>
    <name evidence="1" type="ORF">A0O21_04640</name>
</gene>
<reference evidence="1 2" key="1">
    <citation type="journal article" date="2016" name="Int. J. Syst. Evol. Microbiol.">
        <title>Streptococcuspantholopis sp. nov., isolated from faeces of the Tibetan antelope (Pantholops hodgsonii).</title>
        <authorList>
            <person name="Bai X."/>
            <person name="Xiong Y."/>
            <person name="Lu S."/>
            <person name="Jin D."/>
            <person name="Lai X."/>
            <person name="Yang J."/>
            <person name="Niu L."/>
            <person name="Hu S."/>
            <person name="Meng X."/>
            <person name="Pu J."/>
            <person name="Ye C."/>
            <person name="Xu J."/>
        </authorList>
    </citation>
    <scope>NUCLEOTIDE SEQUENCE [LARGE SCALE GENOMIC DNA]</scope>
    <source>
        <strain evidence="1 2">TA 26</strain>
    </source>
</reference>
<dbReference type="InterPro" id="IPR000801">
    <property type="entry name" value="Esterase-like"/>
</dbReference>
<dbReference type="KEGG" id="spat:A0O21_04640"/>
<dbReference type="InterPro" id="IPR029058">
    <property type="entry name" value="AB_hydrolase_fold"/>
</dbReference>
<proteinExistence type="predicted"/>
<dbReference type="OrthoDB" id="9784036at2"/>
<name>A0A172Q7G5_9STRE</name>
<sequence length="255" mass="29154">MIQYHDMLFTEVGKNRRLHVYLPDDYYESGESYPVMYFFDGHNLFFDQAATYGKSWGMYSFMQSFEKPMIIVGLECGHEGNERLSEYSPYDIKSPYFGQFKGLGYQTMQWIVEEVKPFIDATYSTYPFREATAIGGSSMGGLMALYAAGQYNHIFSKAACVSSAIQLCLPQITKDLSQSAIDSNTRIFLSWGTEESSQDSDNSWQTATAKANKQAARYFENSQAAVTLYCQEGGRHSEVDWEKQVPLFMDFLWLH</sequence>
<dbReference type="AlphaFoldDB" id="A0A172Q7G5"/>
<evidence type="ECO:0000313" key="2">
    <source>
        <dbReference type="Proteomes" id="UP000077317"/>
    </source>
</evidence>
<evidence type="ECO:0000313" key="1">
    <source>
        <dbReference type="EMBL" id="AND79367.1"/>
    </source>
</evidence>